<dbReference type="Proteomes" id="UP000246078">
    <property type="component" value="Unassembled WGS sequence"/>
</dbReference>
<dbReference type="SMR" id="A0A2V2WCV3"/>
<feature type="domain" description="Serine/threonine specific protein phosphatases" evidence="6">
    <location>
        <begin position="321"/>
        <end position="326"/>
    </location>
</feature>
<dbReference type="VEuPathDB" id="TriTrypDB:ECC02_001979"/>
<dbReference type="VEuPathDB" id="TriTrypDB:TcBrA4_0017320"/>
<dbReference type="EC" id="3.1.3.16" evidence="4"/>
<accession>A0A2V2WCV3</accession>
<keyword evidence="2 4" id="KW-0378">Hydrolase</keyword>
<dbReference type="InterPro" id="IPR047129">
    <property type="entry name" value="PPA2-like"/>
</dbReference>
<evidence type="ECO:0000256" key="2">
    <source>
        <dbReference type="ARBA" id="ARBA00022801"/>
    </source>
</evidence>
<dbReference type="VEuPathDB" id="TriTrypDB:C3747_114g15"/>
<comment type="catalytic activity">
    <reaction evidence="4">
        <text>O-phospho-L-threonyl-[protein] + H2O = L-threonyl-[protein] + phosphate</text>
        <dbReference type="Rhea" id="RHEA:47004"/>
        <dbReference type="Rhea" id="RHEA-COMP:11060"/>
        <dbReference type="Rhea" id="RHEA-COMP:11605"/>
        <dbReference type="ChEBI" id="CHEBI:15377"/>
        <dbReference type="ChEBI" id="CHEBI:30013"/>
        <dbReference type="ChEBI" id="CHEBI:43474"/>
        <dbReference type="ChEBI" id="CHEBI:61977"/>
        <dbReference type="EC" id="3.1.3.16"/>
    </reaction>
</comment>
<reference evidence="7 8" key="1">
    <citation type="journal article" date="2018" name="Microb. Genom.">
        <title>Expanding an expanded genome: long-read sequencing of Trypanosoma cruzi.</title>
        <authorList>
            <person name="Berna L."/>
            <person name="Rodriguez M."/>
            <person name="Chiribao M.L."/>
            <person name="Parodi-Talice A."/>
            <person name="Pita S."/>
            <person name="Rijo G."/>
            <person name="Alvarez-Valin F."/>
            <person name="Robello C."/>
        </authorList>
    </citation>
    <scope>NUCLEOTIDE SEQUENCE [LARGE SCALE GENOMIC DNA]</scope>
    <source>
        <strain evidence="7 8">TCC</strain>
    </source>
</reference>
<dbReference type="InterPro" id="IPR006186">
    <property type="entry name" value="Ser/Thr-sp_prot-phosphatase"/>
</dbReference>
<dbReference type="VEuPathDB" id="TriTrypDB:TcCLB.510187.400"/>
<dbReference type="VEuPathDB" id="TriTrypDB:BCY84_22899"/>
<comment type="similarity">
    <text evidence="4">Belongs to the PPP phosphatase family.</text>
</comment>
<evidence type="ECO:0000313" key="8">
    <source>
        <dbReference type="Proteomes" id="UP000246078"/>
    </source>
</evidence>
<dbReference type="GO" id="GO:0046872">
    <property type="term" value="F:metal ion binding"/>
    <property type="evidence" value="ECO:0007669"/>
    <property type="project" value="UniProtKB-KW"/>
</dbReference>
<dbReference type="VEuPathDB" id="TriTrypDB:C4B63_81g24"/>
<evidence type="ECO:0000256" key="1">
    <source>
        <dbReference type="ARBA" id="ARBA00022723"/>
    </source>
</evidence>
<evidence type="ECO:0000256" key="3">
    <source>
        <dbReference type="ARBA" id="ARBA00023211"/>
    </source>
</evidence>
<dbReference type="VEuPathDB" id="TriTrypDB:TcCL_NonESM06105"/>
<dbReference type="VEuPathDB" id="TriTrypDB:Tc_MARK_3735"/>
<dbReference type="GO" id="GO:0004722">
    <property type="term" value="F:protein serine/threonine phosphatase activity"/>
    <property type="evidence" value="ECO:0007669"/>
    <property type="project" value="UniProtKB-EC"/>
</dbReference>
<gene>
    <name evidence="7" type="ORF">C3747_114g15</name>
</gene>
<dbReference type="SUPFAM" id="SSF56300">
    <property type="entry name" value="Metallo-dependent phosphatases"/>
    <property type="match status" value="1"/>
</dbReference>
<dbReference type="SMART" id="SM00156">
    <property type="entry name" value="PP2Ac"/>
    <property type="match status" value="1"/>
</dbReference>
<dbReference type="PROSITE" id="PS00125">
    <property type="entry name" value="SER_THR_PHOSPHATASE"/>
    <property type="match status" value="1"/>
</dbReference>
<sequence length="600" mass="66354">MNCFPKWDKKKKRKDEKTSYCEEPAKKNGGGKGDMENAISVHIPFENNELKNECAIGEVTELPLSDIITLSREFRGLLRECSDFQSKKHLVTTLKSLASEIMQKNFSANSVDSAIGELVFVQNLLSKIPPVRMRLALAVLRFCGVVELEMENEELMRSTGFLEALRGRGATQESQPPPTVGNSELINPISPTAGLNVAKIYHQLITKNELPTVEEMSELISRATRLLREESNIVTISIPCIVVGDIHGQWRDLVDSIIAAGGSLDVGNHTSTHPEEDDMEVVGRRNYLFLGDYVDRGPHSLHCLALLFASKLLAPDRVFLIRGNHESSETNRKYGFLQECLDQYPLPSGSNRGDEEPVDIGWGLPEHPLWILANEAFISLPLCAIVTGPNSVRVQEMDSLRGSGKERVAICAMHGGLSPFISNSLDGILAIDRFHEIEDGPLADLTWADPIVTVPSDVSLEKNGENGSSKSERQAQRLVRHRVAFNYDAPVPDPSSTKGYIFSSRGRGHNFGEDVTLRFLKENGLSFIIRAHQCVWEGYQWQHQNRLLTVFSAPNYCGLGNKGAILIIHASGEPELVQFEAVGSEVSPANIPEPSPPKTF</sequence>
<evidence type="ECO:0000259" key="6">
    <source>
        <dbReference type="PROSITE" id="PS00125"/>
    </source>
</evidence>
<evidence type="ECO:0000256" key="5">
    <source>
        <dbReference type="SAM" id="MobiDB-lite"/>
    </source>
</evidence>
<dbReference type="OMA" id="YCGLGNK"/>
<feature type="compositionally biased region" description="Basic and acidic residues" evidence="5">
    <location>
        <begin position="15"/>
        <end position="26"/>
    </location>
</feature>
<proteinExistence type="inferred from homology"/>
<evidence type="ECO:0000256" key="4">
    <source>
        <dbReference type="RuleBase" id="RU004273"/>
    </source>
</evidence>
<dbReference type="Gene3D" id="3.60.21.10">
    <property type="match status" value="1"/>
</dbReference>
<dbReference type="PRINTS" id="PR00114">
    <property type="entry name" value="STPHPHTASE"/>
</dbReference>
<dbReference type="VEuPathDB" id="TriTrypDB:TCDM_06549"/>
<dbReference type="VEuPathDB" id="TriTrypDB:TcYC6_0103120"/>
<dbReference type="VEuPathDB" id="TriTrypDB:TCSYLVIO_004983"/>
<name>A0A2V2WCV3_TRYCR</name>
<dbReference type="Pfam" id="PF00149">
    <property type="entry name" value="Metallophos"/>
    <property type="match status" value="1"/>
</dbReference>
<comment type="caution">
    <text evidence="7">The sequence shown here is derived from an EMBL/GenBank/DDBJ whole genome shotgun (WGS) entry which is preliminary data.</text>
</comment>
<keyword evidence="1" id="KW-0479">Metal-binding</keyword>
<keyword evidence="3" id="KW-0464">Manganese</keyword>
<dbReference type="VEuPathDB" id="TriTrypDB:C4B63_81g23"/>
<dbReference type="VEuPathDB" id="TriTrypDB:TcCLB.509591.20"/>
<feature type="region of interest" description="Disordered" evidence="5">
    <location>
        <begin position="1"/>
        <end position="33"/>
    </location>
</feature>
<evidence type="ECO:0000313" key="7">
    <source>
        <dbReference type="EMBL" id="PWV06466.1"/>
    </source>
</evidence>
<dbReference type="VEuPathDB" id="TriTrypDB:TcG_05675"/>
<dbReference type="EMBL" id="PRFC01000114">
    <property type="protein sequence ID" value="PWV06466.1"/>
    <property type="molecule type" value="Genomic_DNA"/>
</dbReference>
<dbReference type="AlphaFoldDB" id="A0A2V2WCV3"/>
<dbReference type="PANTHER" id="PTHR45619">
    <property type="entry name" value="SERINE/THREONINE-PROTEIN PHOSPHATASE PP2A-RELATED"/>
    <property type="match status" value="1"/>
</dbReference>
<dbReference type="OrthoDB" id="251965at2759"/>
<organism evidence="7 8">
    <name type="scientific">Trypanosoma cruzi</name>
    <dbReference type="NCBI Taxonomy" id="5693"/>
    <lineage>
        <taxon>Eukaryota</taxon>
        <taxon>Discoba</taxon>
        <taxon>Euglenozoa</taxon>
        <taxon>Kinetoplastea</taxon>
        <taxon>Metakinetoplastina</taxon>
        <taxon>Trypanosomatida</taxon>
        <taxon>Trypanosomatidae</taxon>
        <taxon>Trypanosoma</taxon>
        <taxon>Schizotrypanum</taxon>
    </lineage>
</organism>
<dbReference type="InterPro" id="IPR029052">
    <property type="entry name" value="Metallo-depent_PP-like"/>
</dbReference>
<dbReference type="InterPro" id="IPR004843">
    <property type="entry name" value="Calcineurin-like_PHP"/>
</dbReference>
<protein>
    <recommendedName>
        <fullName evidence="4">Serine/threonine-protein phosphatase</fullName>
        <ecNumber evidence="4">3.1.3.16</ecNumber>
    </recommendedName>
</protein>